<feature type="transmembrane region" description="Helical" evidence="6">
    <location>
        <begin position="126"/>
        <end position="146"/>
    </location>
</feature>
<dbReference type="AlphaFoldDB" id="H5SNL0"/>
<feature type="domain" description="EamA" evidence="7">
    <location>
        <begin position="159"/>
        <end position="291"/>
    </location>
</feature>
<dbReference type="InterPro" id="IPR050638">
    <property type="entry name" value="AA-Vitamin_Transporters"/>
</dbReference>
<evidence type="ECO:0000256" key="1">
    <source>
        <dbReference type="ARBA" id="ARBA00004141"/>
    </source>
</evidence>
<feature type="transmembrane region" description="Helical" evidence="6">
    <location>
        <begin position="12"/>
        <end position="31"/>
    </location>
</feature>
<reference evidence="8" key="1">
    <citation type="journal article" date="2005" name="Environ. Microbiol.">
        <title>Genetic and functional properties of uncultivated thermophilic crenarchaeotes from a subsurface gold mine as revealed by analysis of genome fragments.</title>
        <authorList>
            <person name="Nunoura T."/>
            <person name="Hirayama H."/>
            <person name="Takami H."/>
            <person name="Oida H."/>
            <person name="Nishi S."/>
            <person name="Shimamura S."/>
            <person name="Suzuki Y."/>
            <person name="Inagaki F."/>
            <person name="Takai K."/>
            <person name="Nealson K.H."/>
            <person name="Horikoshi K."/>
        </authorList>
    </citation>
    <scope>NUCLEOTIDE SEQUENCE</scope>
</reference>
<dbReference type="PANTHER" id="PTHR32322:SF2">
    <property type="entry name" value="EAMA DOMAIN-CONTAINING PROTEIN"/>
    <property type="match status" value="1"/>
</dbReference>
<name>H5SNL0_9BACT</name>
<dbReference type="GO" id="GO:0016020">
    <property type="term" value="C:membrane"/>
    <property type="evidence" value="ECO:0007669"/>
    <property type="project" value="UniProtKB-SubCell"/>
</dbReference>
<dbReference type="Pfam" id="PF00892">
    <property type="entry name" value="EamA"/>
    <property type="match status" value="2"/>
</dbReference>
<evidence type="ECO:0000256" key="5">
    <source>
        <dbReference type="ARBA" id="ARBA00023136"/>
    </source>
</evidence>
<evidence type="ECO:0000256" key="3">
    <source>
        <dbReference type="ARBA" id="ARBA00022692"/>
    </source>
</evidence>
<gene>
    <name evidence="8" type="ORF">HGMM_F52D02C25</name>
</gene>
<feature type="transmembrane region" description="Helical" evidence="6">
    <location>
        <begin position="97"/>
        <end position="119"/>
    </location>
</feature>
<evidence type="ECO:0000313" key="8">
    <source>
        <dbReference type="EMBL" id="BAL57746.1"/>
    </source>
</evidence>
<dbReference type="SUPFAM" id="SSF103481">
    <property type="entry name" value="Multidrug resistance efflux transporter EmrE"/>
    <property type="match status" value="2"/>
</dbReference>
<accession>H5SNL0</accession>
<feature type="transmembrane region" description="Helical" evidence="6">
    <location>
        <begin position="37"/>
        <end position="57"/>
    </location>
</feature>
<reference evidence="8" key="2">
    <citation type="journal article" date="2012" name="PLoS ONE">
        <title>A Deeply Branching Thermophilic Bacterium with an Ancient Acetyl-CoA Pathway Dominates a Subsurface Ecosystem.</title>
        <authorList>
            <person name="Takami H."/>
            <person name="Noguchi H."/>
            <person name="Takaki Y."/>
            <person name="Uchiyama I."/>
            <person name="Toyoda A."/>
            <person name="Nishi S."/>
            <person name="Chee G.-J."/>
            <person name="Arai W."/>
            <person name="Nunoura T."/>
            <person name="Itoh T."/>
            <person name="Hattori M."/>
            <person name="Takai K."/>
        </authorList>
    </citation>
    <scope>NUCLEOTIDE SEQUENCE</scope>
</reference>
<protein>
    <submittedName>
        <fullName evidence="8">Drug/metabolite exporter family protein</fullName>
    </submittedName>
</protein>
<keyword evidence="4 6" id="KW-1133">Transmembrane helix</keyword>
<keyword evidence="5 6" id="KW-0472">Membrane</keyword>
<feature type="transmembrane region" description="Helical" evidence="6">
    <location>
        <begin position="225"/>
        <end position="242"/>
    </location>
</feature>
<feature type="transmembrane region" description="Helical" evidence="6">
    <location>
        <begin position="158"/>
        <end position="176"/>
    </location>
</feature>
<comment type="similarity">
    <text evidence="2">Belongs to the EamA transporter family.</text>
</comment>
<evidence type="ECO:0000259" key="7">
    <source>
        <dbReference type="Pfam" id="PF00892"/>
    </source>
</evidence>
<dbReference type="InterPro" id="IPR000620">
    <property type="entry name" value="EamA_dom"/>
</dbReference>
<dbReference type="EMBL" id="AP011783">
    <property type="protein sequence ID" value="BAL57746.1"/>
    <property type="molecule type" value="Genomic_DNA"/>
</dbReference>
<proteinExistence type="inferred from homology"/>
<feature type="transmembrane region" description="Helical" evidence="6">
    <location>
        <begin position="254"/>
        <end position="271"/>
    </location>
</feature>
<feature type="transmembrane region" description="Helical" evidence="6">
    <location>
        <begin position="277"/>
        <end position="294"/>
    </location>
</feature>
<dbReference type="InterPro" id="IPR037185">
    <property type="entry name" value="EmrE-like"/>
</dbReference>
<feature type="transmembrane region" description="Helical" evidence="6">
    <location>
        <begin position="185"/>
        <end position="205"/>
    </location>
</feature>
<feature type="domain" description="EamA" evidence="7">
    <location>
        <begin position="9"/>
        <end position="141"/>
    </location>
</feature>
<sequence>MLKDPERTANILLWVVVCIWGTNFIVIKSAFREMPPLAFNAVRMTIAALILGAIWGWHERDKKMPWRDWLSLLGAGLLGNTLYQLLFVTGLDLTTSGVSSLLIGTIPIWAAVLAMAVGWEKITRKTWVGIFMAFVGIALVTLGSPASEGNPLAKNPTVGNALTLLAALCWAGYTVLSKRLLEKYSALRVSAVGLLLGVPGLWPLAIQDMRALDWRALSPGLWGSILYAGGISIALAYIFWSYGVQKLGAARTAVFNNLVPVVTFALASLVLHEPITWVQMLGGAIVLMGVWQATK</sequence>
<comment type="subcellular location">
    <subcellularLocation>
        <location evidence="1">Membrane</location>
        <topology evidence="1">Multi-pass membrane protein</topology>
    </subcellularLocation>
</comment>
<dbReference type="Gene3D" id="1.10.3730.20">
    <property type="match status" value="1"/>
</dbReference>
<evidence type="ECO:0000256" key="6">
    <source>
        <dbReference type="SAM" id="Phobius"/>
    </source>
</evidence>
<dbReference type="PANTHER" id="PTHR32322">
    <property type="entry name" value="INNER MEMBRANE TRANSPORTER"/>
    <property type="match status" value="1"/>
</dbReference>
<keyword evidence="3 6" id="KW-0812">Transmembrane</keyword>
<evidence type="ECO:0000256" key="2">
    <source>
        <dbReference type="ARBA" id="ARBA00007362"/>
    </source>
</evidence>
<evidence type="ECO:0000256" key="4">
    <source>
        <dbReference type="ARBA" id="ARBA00022989"/>
    </source>
</evidence>
<feature type="transmembrane region" description="Helical" evidence="6">
    <location>
        <begin position="69"/>
        <end position="91"/>
    </location>
</feature>
<organism evidence="8">
    <name type="scientific">uncultured Acetothermia bacterium</name>
    <dbReference type="NCBI Taxonomy" id="236499"/>
    <lineage>
        <taxon>Bacteria</taxon>
        <taxon>Candidatus Bipolaricaulota</taxon>
        <taxon>environmental samples</taxon>
    </lineage>
</organism>